<comment type="caution">
    <text evidence="2">The sequence shown here is derived from an EMBL/GenBank/DDBJ whole genome shotgun (WGS) entry which is preliminary data.</text>
</comment>
<proteinExistence type="predicted"/>
<name>A0ABD3WDX2_SINWO</name>
<sequence length="182" mass="20723">MTAESLTTKLARERLSAIKRFIPLRDRVRDKLQQRQESQIDFSESRVDSYNLRRQQQKFEKPKRTPRRQQAKKISFSPDVGATSDPPADKSSSGSGYSNGNSKSFNSKSFNSKVTCPGNILSDISRLEVLVGGARAGNNSKEIINEASDICRRLFQGGIMDIRTYRELIDELAETHRDNYRY</sequence>
<organism evidence="2 3">
    <name type="scientific">Sinanodonta woodiana</name>
    <name type="common">Chinese pond mussel</name>
    <name type="synonym">Anodonta woodiana</name>
    <dbReference type="NCBI Taxonomy" id="1069815"/>
    <lineage>
        <taxon>Eukaryota</taxon>
        <taxon>Metazoa</taxon>
        <taxon>Spiralia</taxon>
        <taxon>Lophotrochozoa</taxon>
        <taxon>Mollusca</taxon>
        <taxon>Bivalvia</taxon>
        <taxon>Autobranchia</taxon>
        <taxon>Heteroconchia</taxon>
        <taxon>Palaeoheterodonta</taxon>
        <taxon>Unionida</taxon>
        <taxon>Unionoidea</taxon>
        <taxon>Unionidae</taxon>
        <taxon>Unioninae</taxon>
        <taxon>Sinanodonta</taxon>
    </lineage>
</organism>
<dbReference type="AlphaFoldDB" id="A0ABD3WDX2"/>
<dbReference type="EMBL" id="JBJQND010000007">
    <property type="protein sequence ID" value="KAL3871413.1"/>
    <property type="molecule type" value="Genomic_DNA"/>
</dbReference>
<gene>
    <name evidence="2" type="ORF">ACJMK2_039413</name>
</gene>
<accession>A0ABD3WDX2</accession>
<keyword evidence="3" id="KW-1185">Reference proteome</keyword>
<feature type="compositionally biased region" description="Basic and acidic residues" evidence="1">
    <location>
        <begin position="25"/>
        <end position="34"/>
    </location>
</feature>
<evidence type="ECO:0000313" key="3">
    <source>
        <dbReference type="Proteomes" id="UP001634394"/>
    </source>
</evidence>
<protein>
    <submittedName>
        <fullName evidence="2">Uncharacterized protein</fullName>
    </submittedName>
</protein>
<reference evidence="2 3" key="1">
    <citation type="submission" date="2024-11" db="EMBL/GenBank/DDBJ databases">
        <title>Chromosome-level genome assembly of the freshwater bivalve Anodonta woodiana.</title>
        <authorList>
            <person name="Chen X."/>
        </authorList>
    </citation>
    <scope>NUCLEOTIDE SEQUENCE [LARGE SCALE GENOMIC DNA]</scope>
    <source>
        <strain evidence="2">MN2024</strain>
        <tissue evidence="2">Gills</tissue>
    </source>
</reference>
<feature type="region of interest" description="Disordered" evidence="1">
    <location>
        <begin position="25"/>
        <end position="101"/>
    </location>
</feature>
<evidence type="ECO:0000313" key="2">
    <source>
        <dbReference type="EMBL" id="KAL3871413.1"/>
    </source>
</evidence>
<feature type="compositionally biased region" description="Low complexity" evidence="1">
    <location>
        <begin position="90"/>
        <end position="101"/>
    </location>
</feature>
<dbReference type="Proteomes" id="UP001634394">
    <property type="component" value="Unassembled WGS sequence"/>
</dbReference>
<evidence type="ECO:0000256" key="1">
    <source>
        <dbReference type="SAM" id="MobiDB-lite"/>
    </source>
</evidence>